<organism evidence="2">
    <name type="scientific">marine sediment metagenome</name>
    <dbReference type="NCBI Taxonomy" id="412755"/>
    <lineage>
        <taxon>unclassified sequences</taxon>
        <taxon>metagenomes</taxon>
        <taxon>ecological metagenomes</taxon>
    </lineage>
</organism>
<feature type="transmembrane region" description="Helical" evidence="1">
    <location>
        <begin position="12"/>
        <end position="30"/>
    </location>
</feature>
<comment type="caution">
    <text evidence="2">The sequence shown here is derived from an EMBL/GenBank/DDBJ whole genome shotgun (WGS) entry which is preliminary data.</text>
</comment>
<protein>
    <submittedName>
        <fullName evidence="2">Uncharacterized protein</fullName>
    </submittedName>
</protein>
<keyword evidence="1" id="KW-0812">Transmembrane</keyword>
<accession>X1QYZ8</accession>
<dbReference type="InterPro" id="IPR015001">
    <property type="entry name" value="DUF1850"/>
</dbReference>
<keyword evidence="1" id="KW-1133">Transmembrane helix</keyword>
<feature type="non-terminal residue" evidence="2">
    <location>
        <position position="93"/>
    </location>
</feature>
<dbReference type="EMBL" id="BARW01012772">
    <property type="protein sequence ID" value="GAI73473.1"/>
    <property type="molecule type" value="Genomic_DNA"/>
</dbReference>
<proteinExistence type="predicted"/>
<evidence type="ECO:0000313" key="2">
    <source>
        <dbReference type="EMBL" id="GAI73473.1"/>
    </source>
</evidence>
<reference evidence="2" key="1">
    <citation type="journal article" date="2014" name="Front. Microbiol.">
        <title>High frequency of phylogenetically diverse reductive dehalogenase-homologous genes in deep subseafloor sedimentary metagenomes.</title>
        <authorList>
            <person name="Kawai M."/>
            <person name="Futagami T."/>
            <person name="Toyoda A."/>
            <person name="Takaki Y."/>
            <person name="Nishi S."/>
            <person name="Hori S."/>
            <person name="Arai W."/>
            <person name="Tsubouchi T."/>
            <person name="Morono Y."/>
            <person name="Uchiyama I."/>
            <person name="Ito T."/>
            <person name="Fujiyama A."/>
            <person name="Inagaki F."/>
            <person name="Takami H."/>
        </authorList>
    </citation>
    <scope>NUCLEOTIDE SEQUENCE</scope>
    <source>
        <strain evidence="2">Expedition CK06-06</strain>
    </source>
</reference>
<dbReference type="AlphaFoldDB" id="X1QYZ8"/>
<name>X1QYZ8_9ZZZZ</name>
<dbReference type="Pfam" id="PF08905">
    <property type="entry name" value="DUF1850"/>
    <property type="match status" value="1"/>
</dbReference>
<sequence>MILKCNYKAKVFFIIILFILFLIVLNIPNIDVLEIKNIDKNEILFQEKIFPGYIFATKIKHSVQLTPVLEFFEIDKNYNILLTKTIIKDLGWG</sequence>
<gene>
    <name evidence="2" type="ORF">S12H4_23859</name>
</gene>
<keyword evidence="1" id="KW-0472">Membrane</keyword>
<evidence type="ECO:0000256" key="1">
    <source>
        <dbReference type="SAM" id="Phobius"/>
    </source>
</evidence>